<proteinExistence type="predicted"/>
<evidence type="ECO:0000313" key="3">
    <source>
        <dbReference type="Proteomes" id="UP000634136"/>
    </source>
</evidence>
<protein>
    <submittedName>
        <fullName evidence="2">Uncharacterized protein</fullName>
    </submittedName>
</protein>
<evidence type="ECO:0000256" key="1">
    <source>
        <dbReference type="SAM" id="MobiDB-lite"/>
    </source>
</evidence>
<feature type="region of interest" description="Disordered" evidence="1">
    <location>
        <begin position="1"/>
        <end position="22"/>
    </location>
</feature>
<dbReference type="Proteomes" id="UP000634136">
    <property type="component" value="Unassembled WGS sequence"/>
</dbReference>
<keyword evidence="3" id="KW-1185">Reference proteome</keyword>
<dbReference type="EMBL" id="JAAIUW010000008">
    <property type="protein sequence ID" value="KAF7819408.1"/>
    <property type="molecule type" value="Genomic_DNA"/>
</dbReference>
<name>A0A834WFW4_9FABA</name>
<evidence type="ECO:0000313" key="2">
    <source>
        <dbReference type="EMBL" id="KAF7819408.1"/>
    </source>
</evidence>
<dbReference type="AlphaFoldDB" id="A0A834WFW4"/>
<accession>A0A834WFW4</accession>
<organism evidence="2 3">
    <name type="scientific">Senna tora</name>
    <dbReference type="NCBI Taxonomy" id="362788"/>
    <lineage>
        <taxon>Eukaryota</taxon>
        <taxon>Viridiplantae</taxon>
        <taxon>Streptophyta</taxon>
        <taxon>Embryophyta</taxon>
        <taxon>Tracheophyta</taxon>
        <taxon>Spermatophyta</taxon>
        <taxon>Magnoliopsida</taxon>
        <taxon>eudicotyledons</taxon>
        <taxon>Gunneridae</taxon>
        <taxon>Pentapetalae</taxon>
        <taxon>rosids</taxon>
        <taxon>fabids</taxon>
        <taxon>Fabales</taxon>
        <taxon>Fabaceae</taxon>
        <taxon>Caesalpinioideae</taxon>
        <taxon>Cassia clade</taxon>
        <taxon>Senna</taxon>
    </lineage>
</organism>
<comment type="caution">
    <text evidence="2">The sequence shown here is derived from an EMBL/GenBank/DDBJ whole genome shotgun (WGS) entry which is preliminary data.</text>
</comment>
<sequence length="22" mass="2481">MGTKEETNALYRNTHGVDLLSM</sequence>
<gene>
    <name evidence="2" type="ORF">G2W53_024863</name>
</gene>
<reference evidence="2" key="1">
    <citation type="submission" date="2020-09" db="EMBL/GenBank/DDBJ databases">
        <title>Genome-Enabled Discovery of Anthraquinone Biosynthesis in Senna tora.</title>
        <authorList>
            <person name="Kang S.-H."/>
            <person name="Pandey R.P."/>
            <person name="Lee C.-M."/>
            <person name="Sim J.-S."/>
            <person name="Jeong J.-T."/>
            <person name="Choi B.-S."/>
            <person name="Jung M."/>
            <person name="Ginzburg D."/>
            <person name="Zhao K."/>
            <person name="Won S.Y."/>
            <person name="Oh T.-J."/>
            <person name="Yu Y."/>
            <person name="Kim N.-H."/>
            <person name="Lee O.R."/>
            <person name="Lee T.-H."/>
            <person name="Bashyal P."/>
            <person name="Kim T.-S."/>
            <person name="Lee W.-H."/>
            <person name="Kawkins C."/>
            <person name="Kim C.-K."/>
            <person name="Kim J.S."/>
            <person name="Ahn B.O."/>
            <person name="Rhee S.Y."/>
            <person name="Sohng J.K."/>
        </authorList>
    </citation>
    <scope>NUCLEOTIDE SEQUENCE</scope>
    <source>
        <tissue evidence="2">Leaf</tissue>
    </source>
</reference>